<keyword evidence="1" id="KW-0472">Membrane</keyword>
<feature type="transmembrane region" description="Helical" evidence="1">
    <location>
        <begin position="15"/>
        <end position="34"/>
    </location>
</feature>
<name>A0AAN7GX49_9PEZI</name>
<protein>
    <submittedName>
        <fullName evidence="2">Uncharacterized protein</fullName>
    </submittedName>
</protein>
<proteinExistence type="predicted"/>
<dbReference type="AlphaFoldDB" id="A0AAN7GX49"/>
<keyword evidence="3" id="KW-1185">Reference proteome</keyword>
<reference evidence="2" key="1">
    <citation type="journal article" date="2023" name="Mol. Phylogenet. Evol.">
        <title>Genome-scale phylogeny and comparative genomics of the fungal order Sordariales.</title>
        <authorList>
            <person name="Hensen N."/>
            <person name="Bonometti L."/>
            <person name="Westerberg I."/>
            <person name="Brannstrom I.O."/>
            <person name="Guillou S."/>
            <person name="Cros-Aarteil S."/>
            <person name="Calhoun S."/>
            <person name="Haridas S."/>
            <person name="Kuo A."/>
            <person name="Mondo S."/>
            <person name="Pangilinan J."/>
            <person name="Riley R."/>
            <person name="LaButti K."/>
            <person name="Andreopoulos B."/>
            <person name="Lipzen A."/>
            <person name="Chen C."/>
            <person name="Yan M."/>
            <person name="Daum C."/>
            <person name="Ng V."/>
            <person name="Clum A."/>
            <person name="Steindorff A."/>
            <person name="Ohm R.A."/>
            <person name="Martin F."/>
            <person name="Silar P."/>
            <person name="Natvig D.O."/>
            <person name="Lalanne C."/>
            <person name="Gautier V."/>
            <person name="Ament-Velasquez S.L."/>
            <person name="Kruys A."/>
            <person name="Hutchinson M.I."/>
            <person name="Powell A.J."/>
            <person name="Barry K."/>
            <person name="Miller A.N."/>
            <person name="Grigoriev I.V."/>
            <person name="Debuchy R."/>
            <person name="Gladieux P."/>
            <person name="Hiltunen Thoren M."/>
            <person name="Johannesson H."/>
        </authorList>
    </citation>
    <scope>NUCLEOTIDE SEQUENCE</scope>
    <source>
        <strain evidence="2">CBS 990.96</strain>
    </source>
</reference>
<reference evidence="2" key="2">
    <citation type="submission" date="2023-05" db="EMBL/GenBank/DDBJ databases">
        <authorList>
            <consortium name="Lawrence Berkeley National Laboratory"/>
            <person name="Steindorff A."/>
            <person name="Hensen N."/>
            <person name="Bonometti L."/>
            <person name="Westerberg I."/>
            <person name="Brannstrom I.O."/>
            <person name="Guillou S."/>
            <person name="Cros-Aarteil S."/>
            <person name="Calhoun S."/>
            <person name="Haridas S."/>
            <person name="Kuo A."/>
            <person name="Mondo S."/>
            <person name="Pangilinan J."/>
            <person name="Riley R."/>
            <person name="Labutti K."/>
            <person name="Andreopoulos B."/>
            <person name="Lipzen A."/>
            <person name="Chen C."/>
            <person name="Yanf M."/>
            <person name="Daum C."/>
            <person name="Ng V."/>
            <person name="Clum A."/>
            <person name="Ohm R."/>
            <person name="Martin F."/>
            <person name="Silar P."/>
            <person name="Natvig D."/>
            <person name="Lalanne C."/>
            <person name="Gautier V."/>
            <person name="Ament-Velasquez S.L."/>
            <person name="Kruys A."/>
            <person name="Hutchinson M.I."/>
            <person name="Powell A.J."/>
            <person name="Barry K."/>
            <person name="Miller A.N."/>
            <person name="Grigoriev I.V."/>
            <person name="Debuchy R."/>
            <person name="Gladieux P."/>
            <person name="Thoren M.H."/>
            <person name="Johannesson H."/>
        </authorList>
    </citation>
    <scope>NUCLEOTIDE SEQUENCE</scope>
    <source>
        <strain evidence="2">CBS 990.96</strain>
    </source>
</reference>
<evidence type="ECO:0000256" key="1">
    <source>
        <dbReference type="SAM" id="Phobius"/>
    </source>
</evidence>
<keyword evidence="1" id="KW-1133">Transmembrane helix</keyword>
<accession>A0AAN7GX49</accession>
<comment type="caution">
    <text evidence="2">The sequence shown here is derived from an EMBL/GenBank/DDBJ whole genome shotgun (WGS) entry which is preliminary data.</text>
</comment>
<evidence type="ECO:0000313" key="3">
    <source>
        <dbReference type="Proteomes" id="UP001301958"/>
    </source>
</evidence>
<gene>
    <name evidence="2" type="ORF">QBC38DRAFT_229165</name>
</gene>
<keyword evidence="1" id="KW-0812">Transmembrane</keyword>
<organism evidence="2 3">
    <name type="scientific">Podospora fimiseda</name>
    <dbReference type="NCBI Taxonomy" id="252190"/>
    <lineage>
        <taxon>Eukaryota</taxon>
        <taxon>Fungi</taxon>
        <taxon>Dikarya</taxon>
        <taxon>Ascomycota</taxon>
        <taxon>Pezizomycotina</taxon>
        <taxon>Sordariomycetes</taxon>
        <taxon>Sordariomycetidae</taxon>
        <taxon>Sordariales</taxon>
        <taxon>Podosporaceae</taxon>
        <taxon>Podospora</taxon>
    </lineage>
</organism>
<evidence type="ECO:0000313" key="2">
    <source>
        <dbReference type="EMBL" id="KAK4226457.1"/>
    </source>
</evidence>
<dbReference type="EMBL" id="MU865347">
    <property type="protein sequence ID" value="KAK4226457.1"/>
    <property type="molecule type" value="Genomic_DNA"/>
</dbReference>
<sequence>MPGRGVTWVTQHLKFHLLLACCCGAAVQGLPSIFQRLPMPRSGEMKPCLRYIVLSHLSEATADDFWNLDFVFRFLGTGPQNVPCFLFVTRP</sequence>
<dbReference type="Proteomes" id="UP001301958">
    <property type="component" value="Unassembled WGS sequence"/>
</dbReference>